<evidence type="ECO:0000313" key="14">
    <source>
        <dbReference type="EMBL" id="MBO8484380.1"/>
    </source>
</evidence>
<feature type="region of interest" description="Interaction with substrate tRNA" evidence="10">
    <location>
        <begin position="159"/>
        <end position="163"/>
    </location>
</feature>
<dbReference type="InterPro" id="IPR039657">
    <property type="entry name" value="Dimethylallyltransferase"/>
</dbReference>
<dbReference type="EC" id="2.5.1.75" evidence="10"/>
<evidence type="ECO:0000256" key="4">
    <source>
        <dbReference type="ARBA" id="ARBA00022679"/>
    </source>
</evidence>
<dbReference type="GO" id="GO:0052381">
    <property type="term" value="F:tRNA dimethylallyltransferase activity"/>
    <property type="evidence" value="ECO:0007669"/>
    <property type="project" value="UniProtKB-UniRule"/>
</dbReference>
<accession>A0A940DT32</accession>
<comment type="catalytic activity">
    <reaction evidence="9 10 11">
        <text>adenosine(37) in tRNA + dimethylallyl diphosphate = N(6)-dimethylallyladenosine(37) in tRNA + diphosphate</text>
        <dbReference type="Rhea" id="RHEA:26482"/>
        <dbReference type="Rhea" id="RHEA-COMP:10162"/>
        <dbReference type="Rhea" id="RHEA-COMP:10375"/>
        <dbReference type="ChEBI" id="CHEBI:33019"/>
        <dbReference type="ChEBI" id="CHEBI:57623"/>
        <dbReference type="ChEBI" id="CHEBI:74411"/>
        <dbReference type="ChEBI" id="CHEBI:74415"/>
        <dbReference type="EC" id="2.5.1.75"/>
    </reaction>
</comment>
<keyword evidence="5 10" id="KW-0819">tRNA processing</keyword>
<evidence type="ECO:0000256" key="1">
    <source>
        <dbReference type="ARBA" id="ARBA00001946"/>
    </source>
</evidence>
<keyword evidence="4 10" id="KW-0808">Transferase</keyword>
<name>A0A940DT32_9BACT</name>
<dbReference type="PANTHER" id="PTHR11088">
    <property type="entry name" value="TRNA DIMETHYLALLYLTRANSFERASE"/>
    <property type="match status" value="1"/>
</dbReference>
<protein>
    <recommendedName>
        <fullName evidence="10">tRNA dimethylallyltransferase</fullName>
        <ecNumber evidence="10">2.5.1.75</ecNumber>
    </recommendedName>
    <alternativeName>
        <fullName evidence="10">Dimethylallyl diphosphate:tRNA dimethylallyltransferase</fullName>
        <shortName evidence="10">DMAPP:tRNA dimethylallyltransferase</shortName>
        <shortName evidence="10">DMATase</shortName>
    </alternativeName>
    <alternativeName>
        <fullName evidence="10">Isopentenyl-diphosphate:tRNA isopentenyltransferase</fullName>
        <shortName evidence="10">IPP transferase</shortName>
        <shortName evidence="10">IPPT</shortName>
        <shortName evidence="10">IPTase</shortName>
    </alternativeName>
</protein>
<comment type="similarity">
    <text evidence="3 10 13">Belongs to the IPP transferase family.</text>
</comment>
<dbReference type="Pfam" id="PF01715">
    <property type="entry name" value="IPPT"/>
    <property type="match status" value="1"/>
</dbReference>
<evidence type="ECO:0000256" key="12">
    <source>
        <dbReference type="RuleBase" id="RU003784"/>
    </source>
</evidence>
<reference evidence="14" key="1">
    <citation type="submission" date="2020-10" db="EMBL/GenBank/DDBJ databases">
        <authorList>
            <person name="Gilroy R."/>
        </authorList>
    </citation>
    <scope>NUCLEOTIDE SEQUENCE</scope>
    <source>
        <strain evidence="14">G3-8215</strain>
    </source>
</reference>
<dbReference type="Gene3D" id="1.10.20.140">
    <property type="match status" value="1"/>
</dbReference>
<dbReference type="InterPro" id="IPR027417">
    <property type="entry name" value="P-loop_NTPase"/>
</dbReference>
<feature type="binding site" evidence="10">
    <location>
        <begin position="9"/>
        <end position="16"/>
    </location>
    <ligand>
        <name>ATP</name>
        <dbReference type="ChEBI" id="CHEBI:30616"/>
    </ligand>
</feature>
<keyword evidence="8 10" id="KW-0460">Magnesium</keyword>
<dbReference type="Proteomes" id="UP000725002">
    <property type="component" value="Unassembled WGS sequence"/>
</dbReference>
<keyword evidence="6 10" id="KW-0547">Nucleotide-binding</keyword>
<comment type="caution">
    <text evidence="14">The sequence shown here is derived from an EMBL/GenBank/DDBJ whole genome shotgun (WGS) entry which is preliminary data.</text>
</comment>
<dbReference type="HAMAP" id="MF_00185">
    <property type="entry name" value="IPP_trans"/>
    <property type="match status" value="1"/>
</dbReference>
<comment type="cofactor">
    <cofactor evidence="1 10">
        <name>Mg(2+)</name>
        <dbReference type="ChEBI" id="CHEBI:18420"/>
    </cofactor>
</comment>
<dbReference type="Gene3D" id="3.40.50.300">
    <property type="entry name" value="P-loop containing nucleotide triphosphate hydrolases"/>
    <property type="match status" value="1"/>
</dbReference>
<gene>
    <name evidence="10 14" type="primary">miaA</name>
    <name evidence="14" type="ORF">IAB75_09775</name>
</gene>
<evidence type="ECO:0000256" key="5">
    <source>
        <dbReference type="ARBA" id="ARBA00022694"/>
    </source>
</evidence>
<sequence length="304" mass="34398">MKKLVIVLGPTAVGKTDYSIELALGYGSPVISCDSRQIYREMTIGTAVPSASQLAAVKHYFIHTHTVTGLYTAGKYEIEALDLIERLFAEGHETLVMAGGSGFYIDAVCNGLDDFPPADLELRESLVRRLGDEGVESLRLDLKRLDPESYDTIDIANGQRVVRALEVCLMTGRKFSSFKTASVRKRGFAIEKIGLMRPREELYERIDRRVVQMIDDGLVDEVKSLLPYREYAALQTVGYKEIFAYLDHCAGKEYKPPVSGQHKNDGPVTTLDRAVELIQRNTRHFAKRQMSYWRRDRSIRWISV</sequence>
<evidence type="ECO:0000256" key="8">
    <source>
        <dbReference type="ARBA" id="ARBA00022842"/>
    </source>
</evidence>
<evidence type="ECO:0000256" key="13">
    <source>
        <dbReference type="RuleBase" id="RU003785"/>
    </source>
</evidence>
<dbReference type="AlphaFoldDB" id="A0A940DT32"/>
<dbReference type="NCBIfam" id="TIGR00174">
    <property type="entry name" value="miaA"/>
    <property type="match status" value="1"/>
</dbReference>
<dbReference type="InterPro" id="IPR018022">
    <property type="entry name" value="IPT"/>
</dbReference>
<keyword evidence="7 10" id="KW-0067">ATP-binding</keyword>
<feature type="site" description="Interaction with substrate tRNA" evidence="10">
    <location>
        <position position="123"/>
    </location>
</feature>
<dbReference type="PANTHER" id="PTHR11088:SF60">
    <property type="entry name" value="TRNA DIMETHYLALLYLTRANSFERASE"/>
    <property type="match status" value="1"/>
</dbReference>
<evidence type="ECO:0000256" key="3">
    <source>
        <dbReference type="ARBA" id="ARBA00005842"/>
    </source>
</evidence>
<organism evidence="14 15">
    <name type="scientific">Candidatus Cryptobacteroides avicola</name>
    <dbReference type="NCBI Taxonomy" id="2840757"/>
    <lineage>
        <taxon>Bacteria</taxon>
        <taxon>Pseudomonadati</taxon>
        <taxon>Bacteroidota</taxon>
        <taxon>Bacteroidia</taxon>
        <taxon>Bacteroidales</taxon>
        <taxon>Candidatus Cryptobacteroides</taxon>
    </lineage>
</organism>
<feature type="site" description="Interaction with substrate tRNA" evidence="10">
    <location>
        <position position="101"/>
    </location>
</feature>
<evidence type="ECO:0000256" key="10">
    <source>
        <dbReference type="HAMAP-Rule" id="MF_00185"/>
    </source>
</evidence>
<evidence type="ECO:0000256" key="6">
    <source>
        <dbReference type="ARBA" id="ARBA00022741"/>
    </source>
</evidence>
<evidence type="ECO:0000313" key="15">
    <source>
        <dbReference type="Proteomes" id="UP000725002"/>
    </source>
</evidence>
<comment type="subunit">
    <text evidence="10">Monomer.</text>
</comment>
<feature type="binding site" evidence="10">
    <location>
        <begin position="11"/>
        <end position="16"/>
    </location>
    <ligand>
        <name>substrate</name>
    </ligand>
</feature>
<comment type="caution">
    <text evidence="10">Lacks conserved residue(s) required for the propagation of feature annotation.</text>
</comment>
<dbReference type="SUPFAM" id="SSF52540">
    <property type="entry name" value="P-loop containing nucleoside triphosphate hydrolases"/>
    <property type="match status" value="1"/>
</dbReference>
<evidence type="ECO:0000256" key="7">
    <source>
        <dbReference type="ARBA" id="ARBA00022840"/>
    </source>
</evidence>
<proteinExistence type="inferred from homology"/>
<dbReference type="EMBL" id="JADILV010000072">
    <property type="protein sequence ID" value="MBO8484380.1"/>
    <property type="molecule type" value="Genomic_DNA"/>
</dbReference>
<comment type="function">
    <text evidence="2 10 12">Catalyzes the transfer of a dimethylallyl group onto the adenine at position 37 in tRNAs that read codons beginning with uridine, leading to the formation of N6-(dimethylallyl)adenosine (i(6)A).</text>
</comment>
<evidence type="ECO:0000256" key="2">
    <source>
        <dbReference type="ARBA" id="ARBA00003213"/>
    </source>
</evidence>
<dbReference type="GO" id="GO:0006400">
    <property type="term" value="P:tRNA modification"/>
    <property type="evidence" value="ECO:0007669"/>
    <property type="project" value="TreeGrafter"/>
</dbReference>
<evidence type="ECO:0000256" key="9">
    <source>
        <dbReference type="ARBA" id="ARBA00049563"/>
    </source>
</evidence>
<reference evidence="14" key="2">
    <citation type="journal article" date="2021" name="PeerJ">
        <title>Extensive microbial diversity within the chicken gut microbiome revealed by metagenomics and culture.</title>
        <authorList>
            <person name="Gilroy R."/>
            <person name="Ravi A."/>
            <person name="Getino M."/>
            <person name="Pursley I."/>
            <person name="Horton D.L."/>
            <person name="Alikhan N.F."/>
            <person name="Baker D."/>
            <person name="Gharbi K."/>
            <person name="Hall N."/>
            <person name="Watson M."/>
            <person name="Adriaenssens E.M."/>
            <person name="Foster-Nyarko E."/>
            <person name="Jarju S."/>
            <person name="Secka A."/>
            <person name="Antonio M."/>
            <person name="Oren A."/>
            <person name="Chaudhuri R.R."/>
            <person name="La Ragione R."/>
            <person name="Hildebrand F."/>
            <person name="Pallen M.J."/>
        </authorList>
    </citation>
    <scope>NUCLEOTIDE SEQUENCE</scope>
    <source>
        <strain evidence="14">G3-8215</strain>
    </source>
</reference>
<evidence type="ECO:0000256" key="11">
    <source>
        <dbReference type="RuleBase" id="RU003783"/>
    </source>
</evidence>
<dbReference type="GO" id="GO:0005524">
    <property type="term" value="F:ATP binding"/>
    <property type="evidence" value="ECO:0007669"/>
    <property type="project" value="UniProtKB-UniRule"/>
</dbReference>
<feature type="region of interest" description="Interaction with substrate tRNA" evidence="10">
    <location>
        <begin position="34"/>
        <end position="37"/>
    </location>
</feature>